<reference evidence="3 4" key="1">
    <citation type="journal article" date="2018" name="Front. Microbiol.">
        <title>Genome-Wide Analysis of Corynespora cassiicola Leaf Fall Disease Putative Effectors.</title>
        <authorList>
            <person name="Lopez D."/>
            <person name="Ribeiro S."/>
            <person name="Label P."/>
            <person name="Fumanal B."/>
            <person name="Venisse J.S."/>
            <person name="Kohler A."/>
            <person name="de Oliveira R.R."/>
            <person name="Labutti K."/>
            <person name="Lipzen A."/>
            <person name="Lail K."/>
            <person name="Bauer D."/>
            <person name="Ohm R.A."/>
            <person name="Barry K.W."/>
            <person name="Spatafora J."/>
            <person name="Grigoriev I.V."/>
            <person name="Martin F.M."/>
            <person name="Pujade-Renaud V."/>
        </authorList>
    </citation>
    <scope>NUCLEOTIDE SEQUENCE [LARGE SCALE GENOMIC DNA]</scope>
    <source>
        <strain evidence="3 4">Philippines</strain>
    </source>
</reference>
<organism evidence="3 4">
    <name type="scientific">Corynespora cassiicola Philippines</name>
    <dbReference type="NCBI Taxonomy" id="1448308"/>
    <lineage>
        <taxon>Eukaryota</taxon>
        <taxon>Fungi</taxon>
        <taxon>Dikarya</taxon>
        <taxon>Ascomycota</taxon>
        <taxon>Pezizomycotina</taxon>
        <taxon>Dothideomycetes</taxon>
        <taxon>Pleosporomycetidae</taxon>
        <taxon>Pleosporales</taxon>
        <taxon>Corynesporascaceae</taxon>
        <taxon>Corynespora</taxon>
    </lineage>
</organism>
<gene>
    <name evidence="3" type="ORF">BS50DRAFT_80911</name>
</gene>
<dbReference type="EMBL" id="KZ678138">
    <property type="protein sequence ID" value="PSN64754.1"/>
    <property type="molecule type" value="Genomic_DNA"/>
</dbReference>
<dbReference type="GO" id="GO:0016799">
    <property type="term" value="F:hydrolase activity, hydrolyzing N-glycosyl compounds"/>
    <property type="evidence" value="ECO:0007669"/>
    <property type="project" value="InterPro"/>
</dbReference>
<keyword evidence="4" id="KW-1185">Reference proteome</keyword>
<proteinExistence type="inferred from homology"/>
<keyword evidence="3" id="KW-0378">Hydrolase</keyword>
<dbReference type="Proteomes" id="UP000240883">
    <property type="component" value="Unassembled WGS sequence"/>
</dbReference>
<dbReference type="InterPro" id="IPR036452">
    <property type="entry name" value="Ribo_hydro-like"/>
</dbReference>
<name>A0A2T2NH39_CORCC</name>
<evidence type="ECO:0000256" key="1">
    <source>
        <dbReference type="ARBA" id="ARBA00009176"/>
    </source>
</evidence>
<evidence type="ECO:0000313" key="4">
    <source>
        <dbReference type="Proteomes" id="UP000240883"/>
    </source>
</evidence>
<evidence type="ECO:0000259" key="2">
    <source>
        <dbReference type="Pfam" id="PF01156"/>
    </source>
</evidence>
<evidence type="ECO:0000313" key="3">
    <source>
        <dbReference type="EMBL" id="PSN64754.1"/>
    </source>
</evidence>
<sequence>MKTASFFQGIPGPRSLLKYAATYLSLARPIAHANNTTNLIVDTDLFSDVDDAGALLLASTLPHTNLLAVNINVNSTYSALCASALLAHYNHSHVPIGLPRPYANTSFFDTWAYTLGEYASKIAYHWRDNGGQIPWFAVNDTTTWDPVDLYRKTLSEAQDGSVTIASIGFFGSLSGLLNSTADAHSPLPGPQLVERKVRKLVVMGGGYPSGHEFNFWGDNPSYTAHVVNSWPHGVPVTFLGTEIGEVVSTGARLSVEGPPSDPVARGYAWYVGYNSTRFSWDPLTVVYAIRGLGSWFEYGNVGGYNYVFANGSNVWVEDEGRTEQHYLKLRMGNQTVAGELDGLLLEGARAWER</sequence>
<feature type="domain" description="Inosine/uridine-preferring nucleoside hydrolase" evidence="2">
    <location>
        <begin position="39"/>
        <end position="319"/>
    </location>
</feature>
<dbReference type="AlphaFoldDB" id="A0A2T2NH39"/>
<dbReference type="PANTHER" id="PTHR43264">
    <property type="match status" value="1"/>
</dbReference>
<protein>
    <submittedName>
        <fullName evidence="3">Nucleoside hydrolase</fullName>
    </submittedName>
</protein>
<dbReference type="SUPFAM" id="SSF53590">
    <property type="entry name" value="Nucleoside hydrolase"/>
    <property type="match status" value="1"/>
</dbReference>
<dbReference type="Pfam" id="PF01156">
    <property type="entry name" value="IU_nuc_hydro"/>
    <property type="match status" value="1"/>
</dbReference>
<accession>A0A2T2NH39</accession>
<dbReference type="InterPro" id="IPR001910">
    <property type="entry name" value="Inosine/uridine_hydrolase_dom"/>
</dbReference>
<dbReference type="STRING" id="1448308.A0A2T2NH39"/>
<dbReference type="PANTHER" id="PTHR43264:SF1">
    <property type="entry name" value="INOSINE_URIDINE-PREFERRING NUCLEOSIDE HYDROLASE DOMAIN-CONTAINING PROTEIN"/>
    <property type="match status" value="1"/>
</dbReference>
<dbReference type="Gene3D" id="3.90.245.10">
    <property type="entry name" value="Ribonucleoside hydrolase-like"/>
    <property type="match status" value="1"/>
</dbReference>
<comment type="similarity">
    <text evidence="1">Belongs to the IUNH family.</text>
</comment>
<dbReference type="OrthoDB" id="187522at2759"/>